<protein>
    <submittedName>
        <fullName evidence="1">Uncharacterized protein</fullName>
    </submittedName>
</protein>
<dbReference type="InterPro" id="IPR050348">
    <property type="entry name" value="Protein-Tyr_Phosphatase"/>
</dbReference>
<dbReference type="STRING" id="48269.A0A183LX86"/>
<dbReference type="EMBL" id="UZAI01003643">
    <property type="protein sequence ID" value="VDO81282.1"/>
    <property type="molecule type" value="Genomic_DNA"/>
</dbReference>
<gene>
    <name evidence="1" type="ORF">SMRZ_LOCUS8411</name>
</gene>
<evidence type="ECO:0000313" key="1">
    <source>
        <dbReference type="EMBL" id="VDO81282.1"/>
    </source>
</evidence>
<name>A0A183LX86_9TREM</name>
<dbReference type="InterPro" id="IPR000242">
    <property type="entry name" value="PTP_cat"/>
</dbReference>
<reference evidence="1 2" key="1">
    <citation type="submission" date="2018-11" db="EMBL/GenBank/DDBJ databases">
        <authorList>
            <consortium name="Pathogen Informatics"/>
        </authorList>
    </citation>
    <scope>NUCLEOTIDE SEQUENCE [LARGE SCALE GENOMIC DNA]</scope>
    <source>
        <strain evidence="1 2">Zambia</strain>
    </source>
</reference>
<sequence>MEAMKLTNFRKLSIAPLPNTFDSFWTMIWEQNTSVIVMLSKLIEMEQVKCDQYWPNNGTLIFSDKLIVTHLETNELANYVIRCFELKKDNILFYGVKCFFDKKQTNQNGIADNKKLRK</sequence>
<dbReference type="SUPFAM" id="SSF52799">
    <property type="entry name" value="(Phosphotyrosine protein) phosphatases II"/>
    <property type="match status" value="1"/>
</dbReference>
<dbReference type="Gene3D" id="3.90.190.10">
    <property type="entry name" value="Protein tyrosine phosphatase superfamily"/>
    <property type="match status" value="1"/>
</dbReference>
<dbReference type="GO" id="GO:0004725">
    <property type="term" value="F:protein tyrosine phosphatase activity"/>
    <property type="evidence" value="ECO:0007669"/>
    <property type="project" value="InterPro"/>
</dbReference>
<dbReference type="PANTHER" id="PTHR19134">
    <property type="entry name" value="RECEPTOR-TYPE TYROSINE-PROTEIN PHOSPHATASE"/>
    <property type="match status" value="1"/>
</dbReference>
<dbReference type="Pfam" id="PF00102">
    <property type="entry name" value="Y_phosphatase"/>
    <property type="match status" value="1"/>
</dbReference>
<evidence type="ECO:0000313" key="2">
    <source>
        <dbReference type="Proteomes" id="UP000277204"/>
    </source>
</evidence>
<dbReference type="InterPro" id="IPR029021">
    <property type="entry name" value="Prot-tyrosine_phosphatase-like"/>
</dbReference>
<dbReference type="AlphaFoldDB" id="A0A183LX86"/>
<proteinExistence type="predicted"/>
<accession>A0A183LX86</accession>
<dbReference type="PROSITE" id="PS50055">
    <property type="entry name" value="TYR_PHOSPHATASE_PTP"/>
    <property type="match status" value="1"/>
</dbReference>
<keyword evidence="2" id="KW-1185">Reference proteome</keyword>
<organism evidence="1 2">
    <name type="scientific">Schistosoma margrebowiei</name>
    <dbReference type="NCBI Taxonomy" id="48269"/>
    <lineage>
        <taxon>Eukaryota</taxon>
        <taxon>Metazoa</taxon>
        <taxon>Spiralia</taxon>
        <taxon>Lophotrochozoa</taxon>
        <taxon>Platyhelminthes</taxon>
        <taxon>Trematoda</taxon>
        <taxon>Digenea</taxon>
        <taxon>Strigeidida</taxon>
        <taxon>Schistosomatoidea</taxon>
        <taxon>Schistosomatidae</taxon>
        <taxon>Schistosoma</taxon>
    </lineage>
</organism>
<dbReference type="Proteomes" id="UP000277204">
    <property type="component" value="Unassembled WGS sequence"/>
</dbReference>
<dbReference type="PANTHER" id="PTHR19134:SF531">
    <property type="entry name" value="TYROSINE-PROTEIN PHOSPHATASE LAR"/>
    <property type="match status" value="1"/>
</dbReference>